<dbReference type="InterPro" id="IPR035516">
    <property type="entry name" value="Gyrase/topoIV_suA_C"/>
</dbReference>
<dbReference type="InterPro" id="IPR002205">
    <property type="entry name" value="Topo_IIA_dom_A"/>
</dbReference>
<evidence type="ECO:0000256" key="8">
    <source>
        <dbReference type="SAM" id="MobiDB-lite"/>
    </source>
</evidence>
<dbReference type="NCBIfam" id="NF004043">
    <property type="entry name" value="PRK05560.1"/>
    <property type="match status" value="1"/>
</dbReference>
<evidence type="ECO:0000313" key="10">
    <source>
        <dbReference type="EMBL" id="USR79424.1"/>
    </source>
</evidence>
<feature type="region of interest" description="Disordered" evidence="8">
    <location>
        <begin position="829"/>
        <end position="859"/>
    </location>
</feature>
<dbReference type="EC" id="5.6.2.2" evidence="3"/>
<evidence type="ECO:0000256" key="4">
    <source>
        <dbReference type="ARBA" id="ARBA00023029"/>
    </source>
</evidence>
<dbReference type="EMBL" id="CP099547">
    <property type="protein sequence ID" value="USR79424.1"/>
    <property type="molecule type" value="Genomic_DNA"/>
</dbReference>
<sequence length="859" mass="95395">MSEEKAQYNHGLIKDVDLQREMETSYLDYAMSVIVGRALPDVRDGMKPVHRRVIYAMWDGGYRPDSSFSKSVKIVGDVMGNFHPHGDAAIYDTMVRMVQPWNLRYPLVAGQGNFGTAGDLGAAAPRYTEARMAQLAVEMVRDINEDTVDFVPNFDGSVQEPTVLTSRFPNLLVNGSEGIAVGMATRIPPHNLREVAEGVQWFLQNPQASREELLDALIERIKGPDFPTGATILGTKGIESMYRTGNGSITQRAVVEVDEINGRQCLVITDLPYQVNPDRLLDKMVEGIKDGRLPGIADIRDETSGRAGQRIVIVLKKDAVAKVVLNNLYKHTQMQNNFPANMLALVDGVPRTLSLDGFVRHWVNHQIEVIRRRTEYRLRKVLERLMILEGLVKALDALDEVIALIRRSPTVDEARVGLMELLDINEIQADHILAMQLRRLAALERQKILDERDEKMAMRDDYRDILAKPERQRSIVSDELSEVVAKFGDERRTTILPFDGEMSDEDLIPEDDVVVTITRSGFVKRTKVSEYRAQHRGGKGIKGTSLREDDIVEHFEVTSTHDWQLFFTNMGRVYRIKGYELPEGARDAKGQHIANLLAFQPGESIASMVSIRSYDQSDYLVLATEDGLVKKTRLSDYDSARTGGLIAVKLREHEDGTMDRLVSARLLNEGDDVLLVSRGGQSLRFTATDESLRPMGRATSGVTGMKFRGDDRLLAMDIVDEGAEVFVVTEGGYAKRTDIEQYRVQGRAGLGIKVANVVESRGDLVGALITHPGDEVMVIMESGKVVRSAVEEVSLTGRNTQGVKFATPDKGDKIISIALNMEKEADEDAAVVEAQSDATGVVEGESDAKDDAQTPTDVE</sequence>
<dbReference type="PANTHER" id="PTHR43493:SF5">
    <property type="entry name" value="DNA GYRASE SUBUNIT A, CHLOROPLASTIC_MITOCHONDRIAL"/>
    <property type="match status" value="1"/>
</dbReference>
<keyword evidence="4 7" id="KW-0799">Topoisomerase</keyword>
<evidence type="ECO:0000259" key="9">
    <source>
        <dbReference type="PROSITE" id="PS52040"/>
    </source>
</evidence>
<comment type="catalytic activity">
    <reaction evidence="1 7">
        <text>ATP-dependent breakage, passage and rejoining of double-stranded DNA.</text>
        <dbReference type="EC" id="5.6.2.2"/>
    </reaction>
</comment>
<dbReference type="Gene3D" id="3.90.199.10">
    <property type="entry name" value="Topoisomerase II, domain 5"/>
    <property type="match status" value="1"/>
</dbReference>
<dbReference type="PROSITE" id="PS52040">
    <property type="entry name" value="TOPO_IIA"/>
    <property type="match status" value="1"/>
</dbReference>
<evidence type="ECO:0000256" key="5">
    <source>
        <dbReference type="ARBA" id="ARBA00023125"/>
    </source>
</evidence>
<dbReference type="SUPFAM" id="SSF101904">
    <property type="entry name" value="GyrA/ParC C-terminal domain-like"/>
    <property type="match status" value="1"/>
</dbReference>
<proteinExistence type="inferred from homology"/>
<reference evidence="10" key="1">
    <citation type="submission" date="2022-06" db="EMBL/GenBank/DDBJ databases">
        <title>Complete Genome Sequence of Arcanobacterium pinnipediorum strain DSM 28752 isolated from a harbour seal.</title>
        <authorList>
            <person name="Borowiak M."/>
            <person name="Kreitlow A."/>
            <person name="Alssahen M."/>
            <person name="Malorny B."/>
            <person name="Laemmler C."/>
            <person name="Prenger-Berninghoff E."/>
            <person name="Siebert U."/>
            <person name="Ploetz M."/>
            <person name="Abdulmawjood A."/>
        </authorList>
    </citation>
    <scope>NUCLEOTIDE SEQUENCE</scope>
    <source>
        <strain evidence="10">DSM 28752</strain>
    </source>
</reference>
<dbReference type="CDD" id="cd00187">
    <property type="entry name" value="TOP4c"/>
    <property type="match status" value="1"/>
</dbReference>
<accession>A0ABY5AJJ9</accession>
<keyword evidence="6 7" id="KW-0413">Isomerase</keyword>
<dbReference type="NCBIfam" id="TIGR01063">
    <property type="entry name" value="gyrA"/>
    <property type="match status" value="1"/>
</dbReference>
<dbReference type="InterPro" id="IPR006691">
    <property type="entry name" value="GyrA/parC_rep"/>
</dbReference>
<dbReference type="Gene3D" id="2.120.10.90">
    <property type="entry name" value="DNA gyrase/topoisomerase IV, subunit A, C-terminal"/>
    <property type="match status" value="1"/>
</dbReference>
<dbReference type="PANTHER" id="PTHR43493">
    <property type="entry name" value="DNA GYRASE/TOPOISOMERASE SUBUNIT A"/>
    <property type="match status" value="1"/>
</dbReference>
<name>A0ABY5AJJ9_9ACTO</name>
<evidence type="ECO:0000256" key="3">
    <source>
        <dbReference type="ARBA" id="ARBA00012895"/>
    </source>
</evidence>
<dbReference type="GO" id="GO:0003918">
    <property type="term" value="F:DNA topoisomerase type II (double strand cut, ATP-hydrolyzing) activity"/>
    <property type="evidence" value="ECO:0007669"/>
    <property type="project" value="UniProtKB-EC"/>
</dbReference>
<dbReference type="Gene3D" id="1.10.268.10">
    <property type="entry name" value="Topoisomerase, domain 3"/>
    <property type="match status" value="1"/>
</dbReference>
<feature type="domain" description="Topo IIA-type catalytic" evidence="9">
    <location>
        <begin position="39"/>
        <end position="507"/>
    </location>
</feature>
<organism evidence="10 11">
    <name type="scientific">Arcanobacterium pinnipediorum</name>
    <dbReference type="NCBI Taxonomy" id="1503041"/>
    <lineage>
        <taxon>Bacteria</taxon>
        <taxon>Bacillati</taxon>
        <taxon>Actinomycetota</taxon>
        <taxon>Actinomycetes</taxon>
        <taxon>Actinomycetales</taxon>
        <taxon>Actinomycetaceae</taxon>
        <taxon>Arcanobacterium</taxon>
    </lineage>
</organism>
<dbReference type="InterPro" id="IPR050220">
    <property type="entry name" value="Type_II_DNA_Topoisomerases"/>
</dbReference>
<evidence type="ECO:0000256" key="2">
    <source>
        <dbReference type="ARBA" id="ARBA00008263"/>
    </source>
</evidence>
<dbReference type="InterPro" id="IPR013758">
    <property type="entry name" value="Topo_IIA_A/C_ab"/>
</dbReference>
<dbReference type="Proteomes" id="UP001056109">
    <property type="component" value="Chromosome"/>
</dbReference>
<dbReference type="SMART" id="SM00434">
    <property type="entry name" value="TOP4c"/>
    <property type="match status" value="1"/>
</dbReference>
<dbReference type="RefSeq" id="WP_252673293.1">
    <property type="nucleotide sequence ID" value="NZ_CP099547.1"/>
</dbReference>
<evidence type="ECO:0000256" key="7">
    <source>
        <dbReference type="PROSITE-ProRule" id="PRU01384"/>
    </source>
</evidence>
<dbReference type="Gene3D" id="3.30.1360.40">
    <property type="match status" value="1"/>
</dbReference>
<evidence type="ECO:0000256" key="6">
    <source>
        <dbReference type="ARBA" id="ARBA00023235"/>
    </source>
</evidence>
<dbReference type="Pfam" id="PF00521">
    <property type="entry name" value="DNA_topoisoIV"/>
    <property type="match status" value="1"/>
</dbReference>
<gene>
    <name evidence="10" type="primary">gyrA</name>
    <name evidence="10" type="ORF">NG665_00030</name>
</gene>
<evidence type="ECO:0000313" key="11">
    <source>
        <dbReference type="Proteomes" id="UP001056109"/>
    </source>
</evidence>
<dbReference type="InterPro" id="IPR013757">
    <property type="entry name" value="Topo_IIA_A_a_sf"/>
</dbReference>
<keyword evidence="11" id="KW-1185">Reference proteome</keyword>
<dbReference type="SUPFAM" id="SSF56719">
    <property type="entry name" value="Type II DNA topoisomerase"/>
    <property type="match status" value="1"/>
</dbReference>
<evidence type="ECO:0000256" key="1">
    <source>
        <dbReference type="ARBA" id="ARBA00000185"/>
    </source>
</evidence>
<protein>
    <recommendedName>
        <fullName evidence="3">DNA topoisomerase (ATP-hydrolyzing)</fullName>
        <ecNumber evidence="3">5.6.2.2</ecNumber>
    </recommendedName>
</protein>
<dbReference type="Pfam" id="PF03989">
    <property type="entry name" value="DNA_gyraseA_C"/>
    <property type="match status" value="6"/>
</dbReference>
<dbReference type="NCBIfam" id="NF004044">
    <property type="entry name" value="PRK05561.1"/>
    <property type="match status" value="1"/>
</dbReference>
<feature type="active site" description="O-(5'-phospho-DNA)-tyrosine intermediate" evidence="7">
    <location>
        <position position="127"/>
    </location>
</feature>
<comment type="similarity">
    <text evidence="2">Belongs to the type II topoisomerase GyrA/ParC subunit family.</text>
</comment>
<keyword evidence="5 7" id="KW-0238">DNA-binding</keyword>
<dbReference type="InterPro" id="IPR013760">
    <property type="entry name" value="Topo_IIA-like_dom_sf"/>
</dbReference>